<sequence>MKTTFFVKSLLISLIILNFQSVSAQNNKGFSSSRLWIKGVQDTLPTSRNAGNNVPLFNFNPTILKTESLFKNKLTDQSSLFVVFKSDVEEEKSVLTLKYGKEKTFVTNKQILSDKALEYKEVDSKNGIVLSYLYDKTEPFVKKKNTLLFDIVDDIQNSKDNKEQLLEFIYFPKVVSAIERRKVETYLSIKYGISLKGNYDYINATHDTIWDYNKNKSYNSRVTGIGRADSQQLYQKQSGNAEHDGLYIGLGTIEKENSTNKNTLNNNAYLIWGDNNKMSGIPVKNDAGVQKMDRIWKSVAFNKKAQDTIFTQVRILKKEMKIDSGRAEKDKFLWLAVSAQTEGEFDYTSATYYKQVQSVNNDTLHFNRIPWKDTALFTFVKAPAFFAEIKTTDPNCITQEQGKIEVKFIGGQAPYNVTLLSGNLKKQYTTTETSLLLEDVRPGTYRLTIVDYTKQLFEKEAIIKSLDKLDVQLAEKWYLSTDGSIDIMPIIAEGNEKELTYEWLHDADIIATDKKATITQAGNYSLRILNKEGCSKVLPFKVLTSDNSNGEQLALYPNPVGVTSDFSIVFNLLEKADAQIKVYDLNGRQIREKSFKSIKSYTHKDNISVEGTYMILININGETSARKLIVR</sequence>
<name>A0ABY5IYY3_9FLAO</name>
<evidence type="ECO:0000256" key="2">
    <source>
        <dbReference type="SAM" id="SignalP"/>
    </source>
</evidence>
<evidence type="ECO:0000313" key="5">
    <source>
        <dbReference type="EMBL" id="UUC46701.1"/>
    </source>
</evidence>
<keyword evidence="1 2" id="KW-0732">Signal</keyword>
<proteinExistence type="predicted"/>
<evidence type="ECO:0000256" key="1">
    <source>
        <dbReference type="ARBA" id="ARBA00022729"/>
    </source>
</evidence>
<feature type="domain" description="DUF8202" evidence="4">
    <location>
        <begin position="179"/>
        <end position="371"/>
    </location>
</feature>
<evidence type="ECO:0000259" key="4">
    <source>
        <dbReference type="Pfam" id="PF26628"/>
    </source>
</evidence>
<dbReference type="EMBL" id="CP101751">
    <property type="protein sequence ID" value="UUC46701.1"/>
    <property type="molecule type" value="Genomic_DNA"/>
</dbReference>
<keyword evidence="6" id="KW-1185">Reference proteome</keyword>
<gene>
    <name evidence="5" type="ORF">NOX80_05750</name>
</gene>
<dbReference type="RefSeq" id="WP_256552360.1">
    <property type="nucleotide sequence ID" value="NZ_CP101751.1"/>
</dbReference>
<dbReference type="Proteomes" id="UP001059844">
    <property type="component" value="Chromosome"/>
</dbReference>
<evidence type="ECO:0000313" key="6">
    <source>
        <dbReference type="Proteomes" id="UP001059844"/>
    </source>
</evidence>
<dbReference type="InterPro" id="IPR058515">
    <property type="entry name" value="DUF8202"/>
</dbReference>
<feature type="domain" description="Secretion system C-terminal sorting" evidence="3">
    <location>
        <begin position="555"/>
        <end position="630"/>
    </location>
</feature>
<evidence type="ECO:0000259" key="3">
    <source>
        <dbReference type="Pfam" id="PF18962"/>
    </source>
</evidence>
<dbReference type="Pfam" id="PF26628">
    <property type="entry name" value="DUF8202"/>
    <property type="match status" value="1"/>
</dbReference>
<reference evidence="5" key="1">
    <citation type="submission" date="2022-07" db="EMBL/GenBank/DDBJ databases">
        <title>Isolation, identification, and degradation of a PFOSA degrading strain from sewage treatment plant.</title>
        <authorList>
            <person name="Zhang L."/>
            <person name="Huo Y."/>
        </authorList>
    </citation>
    <scope>NUCLEOTIDE SEQUENCE</scope>
    <source>
        <strain evidence="5">C1</strain>
    </source>
</reference>
<dbReference type="NCBIfam" id="TIGR04183">
    <property type="entry name" value="Por_Secre_tail"/>
    <property type="match status" value="1"/>
</dbReference>
<feature type="chain" id="PRO_5046565091" evidence="2">
    <location>
        <begin position="25"/>
        <end position="631"/>
    </location>
</feature>
<feature type="signal peptide" evidence="2">
    <location>
        <begin position="1"/>
        <end position="24"/>
    </location>
</feature>
<accession>A0ABY5IYY3</accession>
<dbReference type="InterPro" id="IPR026444">
    <property type="entry name" value="Secre_tail"/>
</dbReference>
<dbReference type="Pfam" id="PF18962">
    <property type="entry name" value="Por_Secre_tail"/>
    <property type="match status" value="1"/>
</dbReference>
<protein>
    <submittedName>
        <fullName evidence="5">T9SS type A sorting domain-containing protein</fullName>
    </submittedName>
</protein>
<organism evidence="5 6">
    <name type="scientific">Flavobacterium cerinum</name>
    <dbReference type="NCBI Taxonomy" id="2502784"/>
    <lineage>
        <taxon>Bacteria</taxon>
        <taxon>Pseudomonadati</taxon>
        <taxon>Bacteroidota</taxon>
        <taxon>Flavobacteriia</taxon>
        <taxon>Flavobacteriales</taxon>
        <taxon>Flavobacteriaceae</taxon>
        <taxon>Flavobacterium</taxon>
    </lineage>
</organism>